<sequence length="96" mass="10398">MSTSTNTESQEALGRERVVGAVVEALSSVLGRPLPDVTDATRLFDDLDLDSTSVLGLLMALEDSLDMEVDPESLEQHHLESVGSLTDFVVEHSTRN</sequence>
<dbReference type="EMBL" id="JNBQ01000019">
    <property type="protein sequence ID" value="KLN34131.1"/>
    <property type="molecule type" value="Genomic_DNA"/>
</dbReference>
<dbReference type="STRING" id="264251.FB00_13755"/>
<dbReference type="SUPFAM" id="SSF47336">
    <property type="entry name" value="ACP-like"/>
    <property type="match status" value="1"/>
</dbReference>
<evidence type="ECO:0000313" key="3">
    <source>
        <dbReference type="Proteomes" id="UP000035265"/>
    </source>
</evidence>
<dbReference type="Proteomes" id="UP000035265">
    <property type="component" value="Unassembled WGS sequence"/>
</dbReference>
<dbReference type="AlphaFoldDB" id="A0A0H2KL05"/>
<comment type="caution">
    <text evidence="2">The sequence shown here is derived from an EMBL/GenBank/DDBJ whole genome shotgun (WGS) entry which is preliminary data.</text>
</comment>
<dbReference type="PATRIC" id="fig|264251.5.peg.2803"/>
<feature type="domain" description="Carrier" evidence="1">
    <location>
        <begin position="13"/>
        <end position="93"/>
    </location>
</feature>
<dbReference type="RefSeq" id="WP_047233438.1">
    <property type="nucleotide sequence ID" value="NZ_JNBQ01000019.1"/>
</dbReference>
<dbReference type="PROSITE" id="PS50075">
    <property type="entry name" value="CARRIER"/>
    <property type="match status" value="1"/>
</dbReference>
<accession>A0A0H2KL05</accession>
<dbReference type="InterPro" id="IPR009081">
    <property type="entry name" value="PP-bd_ACP"/>
</dbReference>
<dbReference type="Pfam" id="PF00550">
    <property type="entry name" value="PP-binding"/>
    <property type="match status" value="1"/>
</dbReference>
<proteinExistence type="predicted"/>
<reference evidence="2 3" key="1">
    <citation type="submission" date="2014-05" db="EMBL/GenBank/DDBJ databases">
        <title>Cellulosimicrobium funkei U11 genome.</title>
        <authorList>
            <person name="Hu C."/>
            <person name="Gong Y."/>
            <person name="Wan W."/>
            <person name="Jiang M."/>
        </authorList>
    </citation>
    <scope>NUCLEOTIDE SEQUENCE [LARGE SCALE GENOMIC DNA]</scope>
    <source>
        <strain evidence="2 3">U11</strain>
    </source>
</reference>
<organism evidence="2 3">
    <name type="scientific">Cellulosimicrobium funkei</name>
    <dbReference type="NCBI Taxonomy" id="264251"/>
    <lineage>
        <taxon>Bacteria</taxon>
        <taxon>Bacillati</taxon>
        <taxon>Actinomycetota</taxon>
        <taxon>Actinomycetes</taxon>
        <taxon>Micrococcales</taxon>
        <taxon>Promicromonosporaceae</taxon>
        <taxon>Cellulosimicrobium</taxon>
    </lineage>
</organism>
<name>A0A0H2KL05_9MICO</name>
<dbReference type="Gene3D" id="1.10.1200.10">
    <property type="entry name" value="ACP-like"/>
    <property type="match status" value="1"/>
</dbReference>
<dbReference type="InterPro" id="IPR036736">
    <property type="entry name" value="ACP-like_sf"/>
</dbReference>
<keyword evidence="3" id="KW-1185">Reference proteome</keyword>
<evidence type="ECO:0000259" key="1">
    <source>
        <dbReference type="PROSITE" id="PS50075"/>
    </source>
</evidence>
<gene>
    <name evidence="2" type="ORF">FB00_13755</name>
</gene>
<protein>
    <recommendedName>
        <fullName evidence="1">Carrier domain-containing protein</fullName>
    </recommendedName>
</protein>
<evidence type="ECO:0000313" key="2">
    <source>
        <dbReference type="EMBL" id="KLN34131.1"/>
    </source>
</evidence>